<dbReference type="Gene3D" id="2.30.30.40">
    <property type="entry name" value="SH3 Domains"/>
    <property type="match status" value="1"/>
</dbReference>
<dbReference type="EMBL" id="JAABLQ010000001">
    <property type="protein sequence ID" value="NBN79187.1"/>
    <property type="molecule type" value="Genomic_DNA"/>
</dbReference>
<dbReference type="PANTHER" id="PTHR47359:SF3">
    <property type="entry name" value="NLP_P60 DOMAIN-CONTAINING PROTEIN-RELATED"/>
    <property type="match status" value="1"/>
</dbReference>
<accession>A0A7X5J953</accession>
<keyword evidence="7" id="KW-1185">Reference proteome</keyword>
<evidence type="ECO:0000313" key="7">
    <source>
        <dbReference type="Proteomes" id="UP000586722"/>
    </source>
</evidence>
<dbReference type="InterPro" id="IPR041382">
    <property type="entry name" value="SH3_16"/>
</dbReference>
<comment type="caution">
    <text evidence="6">The sequence shown here is derived from an EMBL/GenBank/DDBJ whole genome shotgun (WGS) entry which is preliminary data.</text>
</comment>
<feature type="domain" description="NlpC/P60" evidence="5">
    <location>
        <begin position="166"/>
        <end position="295"/>
    </location>
</feature>
<evidence type="ECO:0000259" key="5">
    <source>
        <dbReference type="PROSITE" id="PS51935"/>
    </source>
</evidence>
<sequence>MTATLDRRRHPVRADLAATRYRGEVEAARFVDPQPFRVTAATTPLRRDPRPDCGIDTEALAGEIVDVYETTMEGWAWGQLRTDGYVGWLSSDDIAPLDAAAPVATHLVRALRTFRYPGPDLKLPPLGLLSLGAQVAAGAITETRGLAYARLPDGSFVVARHLVPVGHVEPDWVAVAESLVGTPYLWGGRSSLGLDCSALVQLAAVFGGHALPRDSDMQEAEAGTSLGFREGDPLPQDLRRGDLLFWRGHVGVLSAPDLLTHANGFTMTVSQEPLAAALARIGAKEYGALTAIRRL</sequence>
<name>A0A7X5J953_9HYPH</name>
<dbReference type="InterPro" id="IPR051794">
    <property type="entry name" value="PG_Endopeptidase_C40"/>
</dbReference>
<proteinExistence type="inferred from homology"/>
<dbReference type="Gene3D" id="3.90.1720.10">
    <property type="entry name" value="endopeptidase domain like (from Nostoc punctiforme)"/>
    <property type="match status" value="1"/>
</dbReference>
<reference evidence="6 7" key="1">
    <citation type="submission" date="2020-01" db="EMBL/GenBank/DDBJ databases">
        <authorList>
            <person name="Peng S.Y."/>
            <person name="Li J."/>
            <person name="Wang M."/>
            <person name="Wang L."/>
            <person name="Wang C.Q."/>
            <person name="Wang J.R."/>
        </authorList>
    </citation>
    <scope>NUCLEOTIDE SEQUENCE [LARGE SCALE GENOMIC DNA]</scope>
    <source>
        <strain evidence="6 7">XCT-53</strain>
    </source>
</reference>
<protein>
    <submittedName>
        <fullName evidence="6">Glycoside hydrolase</fullName>
    </submittedName>
</protein>
<dbReference type="InterPro" id="IPR038765">
    <property type="entry name" value="Papain-like_cys_pep_sf"/>
</dbReference>
<dbReference type="AlphaFoldDB" id="A0A7X5J953"/>
<evidence type="ECO:0000256" key="1">
    <source>
        <dbReference type="ARBA" id="ARBA00007074"/>
    </source>
</evidence>
<dbReference type="PANTHER" id="PTHR47359">
    <property type="entry name" value="PEPTIDOGLYCAN DL-ENDOPEPTIDASE CWLO"/>
    <property type="match status" value="1"/>
</dbReference>
<comment type="similarity">
    <text evidence="1">Belongs to the peptidase C40 family.</text>
</comment>
<evidence type="ECO:0000256" key="4">
    <source>
        <dbReference type="ARBA" id="ARBA00022807"/>
    </source>
</evidence>
<dbReference type="Proteomes" id="UP000586722">
    <property type="component" value="Unassembled WGS sequence"/>
</dbReference>
<dbReference type="Pfam" id="PF00877">
    <property type="entry name" value="NLPC_P60"/>
    <property type="match status" value="1"/>
</dbReference>
<dbReference type="Pfam" id="PF18348">
    <property type="entry name" value="SH3_16"/>
    <property type="match status" value="1"/>
</dbReference>
<organism evidence="6 7">
    <name type="scientific">Pannonibacter tanglangensis</name>
    <dbReference type="NCBI Taxonomy" id="2750084"/>
    <lineage>
        <taxon>Bacteria</taxon>
        <taxon>Pseudomonadati</taxon>
        <taxon>Pseudomonadota</taxon>
        <taxon>Alphaproteobacteria</taxon>
        <taxon>Hyphomicrobiales</taxon>
        <taxon>Stappiaceae</taxon>
        <taxon>Pannonibacter</taxon>
    </lineage>
</organism>
<dbReference type="InterPro" id="IPR000064">
    <property type="entry name" value="NLP_P60_dom"/>
</dbReference>
<evidence type="ECO:0000313" key="6">
    <source>
        <dbReference type="EMBL" id="NBN79187.1"/>
    </source>
</evidence>
<keyword evidence="2" id="KW-0645">Protease</keyword>
<dbReference type="GO" id="GO:0008234">
    <property type="term" value="F:cysteine-type peptidase activity"/>
    <property type="evidence" value="ECO:0007669"/>
    <property type="project" value="UniProtKB-KW"/>
</dbReference>
<evidence type="ECO:0000256" key="2">
    <source>
        <dbReference type="ARBA" id="ARBA00022670"/>
    </source>
</evidence>
<keyword evidence="4" id="KW-0788">Thiol protease</keyword>
<keyword evidence="3 6" id="KW-0378">Hydrolase</keyword>
<dbReference type="SUPFAM" id="SSF54001">
    <property type="entry name" value="Cysteine proteinases"/>
    <property type="match status" value="1"/>
</dbReference>
<dbReference type="GO" id="GO:0006508">
    <property type="term" value="P:proteolysis"/>
    <property type="evidence" value="ECO:0007669"/>
    <property type="project" value="UniProtKB-KW"/>
</dbReference>
<evidence type="ECO:0000256" key="3">
    <source>
        <dbReference type="ARBA" id="ARBA00022801"/>
    </source>
</evidence>
<dbReference type="RefSeq" id="WP_161708862.1">
    <property type="nucleotide sequence ID" value="NZ_JAABLQ010000001.1"/>
</dbReference>
<gene>
    <name evidence="6" type="ORF">GWI72_12990</name>
</gene>
<dbReference type="PROSITE" id="PS51935">
    <property type="entry name" value="NLPC_P60"/>
    <property type="match status" value="1"/>
</dbReference>